<organism evidence="1 2">
    <name type="scientific">Croceibacterium salegens</name>
    <dbReference type="NCBI Taxonomy" id="1737568"/>
    <lineage>
        <taxon>Bacteria</taxon>
        <taxon>Pseudomonadati</taxon>
        <taxon>Pseudomonadota</taxon>
        <taxon>Alphaproteobacteria</taxon>
        <taxon>Sphingomonadales</taxon>
        <taxon>Erythrobacteraceae</taxon>
        <taxon>Croceibacterium</taxon>
    </lineage>
</organism>
<evidence type="ECO:0000313" key="1">
    <source>
        <dbReference type="EMBL" id="MXO59990.1"/>
    </source>
</evidence>
<dbReference type="Proteomes" id="UP000433652">
    <property type="component" value="Unassembled WGS sequence"/>
</dbReference>
<accession>A0A6I4SXX0</accession>
<keyword evidence="2" id="KW-1185">Reference proteome</keyword>
<protein>
    <submittedName>
        <fullName evidence="1">Uncharacterized protein</fullName>
    </submittedName>
</protein>
<dbReference type="OrthoDB" id="512901at2"/>
<comment type="caution">
    <text evidence="1">The sequence shown here is derived from an EMBL/GenBank/DDBJ whole genome shotgun (WGS) entry which is preliminary data.</text>
</comment>
<name>A0A6I4SXX0_9SPHN</name>
<proteinExistence type="predicted"/>
<dbReference type="EMBL" id="WTYM01000043">
    <property type="protein sequence ID" value="MXO59990.1"/>
    <property type="molecule type" value="Genomic_DNA"/>
</dbReference>
<reference evidence="1 2" key="1">
    <citation type="submission" date="2019-12" db="EMBL/GenBank/DDBJ databases">
        <title>Genomic-based taxomic classification of the family Erythrobacteraceae.</title>
        <authorList>
            <person name="Xu L."/>
        </authorList>
    </citation>
    <scope>NUCLEOTIDE SEQUENCE [LARGE SCALE GENOMIC DNA]</scope>
    <source>
        <strain evidence="1 2">MCCC 1K01500</strain>
    </source>
</reference>
<dbReference type="AlphaFoldDB" id="A0A6I4SXX0"/>
<gene>
    <name evidence="1" type="ORF">GRI89_10605</name>
</gene>
<evidence type="ECO:0000313" key="2">
    <source>
        <dbReference type="Proteomes" id="UP000433652"/>
    </source>
</evidence>
<dbReference type="RefSeq" id="WP_159794984.1">
    <property type="nucleotide sequence ID" value="NZ_WTYM01000043.1"/>
</dbReference>
<sequence length="175" mass="18579">MIAHISMPATDPRTTALLLAALIDGQAFEFPVVPGAWIAVANDGSGLAVEVYPDCMAHHPGVGEADPTVEIAGPATMAWEDQIYVDDYQVRPSAFHMALATRLSEIQIIALAQEAGIRAVRCERAGIFGLVELWIDGTFLIEVLTEAEVARYKGFMNPAGCAGMFGPGLVPQLAA</sequence>